<evidence type="ECO:0000259" key="7">
    <source>
        <dbReference type="Pfam" id="PF00892"/>
    </source>
</evidence>
<feature type="domain" description="EamA" evidence="7">
    <location>
        <begin position="13"/>
        <end position="141"/>
    </location>
</feature>
<feature type="transmembrane region" description="Helical" evidence="6">
    <location>
        <begin position="125"/>
        <end position="142"/>
    </location>
</feature>
<sequence length="297" mass="32869">MQASQQHTSVIPVIGLLIAASFWGVFWYPLRILETYGLDGIWATLFIYTGTMIFAMPILFRRFGELRISPMLMIGILLFGGWTNAAFILALMDGEIVRVILLFYLSPIWATLLAKFILKEHLSRMAYLTIAIAIFGAMTMLWSPEVGYPWPASMADWLALSSGLAFALANVFTHMANKVSVQVKTSVTWVGVIVVAGMMILVIGDTNVAFQTEGVFKAFLLGALIMSFVTYCVVYGVTHMPVHRSAVILIFEVVAAAISSYLFTNERMSLLEWTGGSIVVFAAYLAALEHRRSAKNI</sequence>
<dbReference type="EMBL" id="UOFR01000063">
    <property type="protein sequence ID" value="VAW98753.1"/>
    <property type="molecule type" value="Genomic_DNA"/>
</dbReference>
<dbReference type="PANTHER" id="PTHR42920:SF5">
    <property type="entry name" value="EAMA DOMAIN-CONTAINING PROTEIN"/>
    <property type="match status" value="1"/>
</dbReference>
<dbReference type="Pfam" id="PF00892">
    <property type="entry name" value="EamA"/>
    <property type="match status" value="2"/>
</dbReference>
<dbReference type="InterPro" id="IPR000620">
    <property type="entry name" value="EamA_dom"/>
</dbReference>
<feature type="transmembrane region" description="Helical" evidence="6">
    <location>
        <begin position="40"/>
        <end position="60"/>
    </location>
</feature>
<reference evidence="8" key="1">
    <citation type="submission" date="2018-06" db="EMBL/GenBank/DDBJ databases">
        <authorList>
            <person name="Zhirakovskaya E."/>
        </authorList>
    </citation>
    <scope>NUCLEOTIDE SEQUENCE</scope>
</reference>
<dbReference type="AlphaFoldDB" id="A0A3B1AFV3"/>
<keyword evidence="3 6" id="KW-0812">Transmembrane</keyword>
<gene>
    <name evidence="8" type="ORF">MNBD_GAMMA21-406</name>
</gene>
<feature type="transmembrane region" description="Helical" evidence="6">
    <location>
        <begin position="72"/>
        <end position="90"/>
    </location>
</feature>
<evidence type="ECO:0000256" key="4">
    <source>
        <dbReference type="ARBA" id="ARBA00022989"/>
    </source>
</evidence>
<evidence type="ECO:0000256" key="3">
    <source>
        <dbReference type="ARBA" id="ARBA00022692"/>
    </source>
</evidence>
<keyword evidence="4 6" id="KW-1133">Transmembrane helix</keyword>
<feature type="transmembrane region" description="Helical" evidence="6">
    <location>
        <begin position="9"/>
        <end position="28"/>
    </location>
</feature>
<comment type="subcellular location">
    <subcellularLocation>
        <location evidence="1">Cell membrane</location>
        <topology evidence="1">Multi-pass membrane protein</topology>
    </subcellularLocation>
</comment>
<proteinExistence type="predicted"/>
<organism evidence="8">
    <name type="scientific">hydrothermal vent metagenome</name>
    <dbReference type="NCBI Taxonomy" id="652676"/>
    <lineage>
        <taxon>unclassified sequences</taxon>
        <taxon>metagenomes</taxon>
        <taxon>ecological metagenomes</taxon>
    </lineage>
</organism>
<protein>
    <recommendedName>
        <fullName evidence="7">EamA domain-containing protein</fullName>
    </recommendedName>
</protein>
<dbReference type="InterPro" id="IPR051258">
    <property type="entry name" value="Diverse_Substrate_Transporter"/>
</dbReference>
<feature type="transmembrane region" description="Helical" evidence="6">
    <location>
        <begin position="215"/>
        <end position="234"/>
    </location>
</feature>
<evidence type="ECO:0000256" key="2">
    <source>
        <dbReference type="ARBA" id="ARBA00022475"/>
    </source>
</evidence>
<evidence type="ECO:0000256" key="1">
    <source>
        <dbReference type="ARBA" id="ARBA00004651"/>
    </source>
</evidence>
<feature type="transmembrane region" description="Helical" evidence="6">
    <location>
        <begin position="154"/>
        <end position="173"/>
    </location>
</feature>
<dbReference type="PANTHER" id="PTHR42920">
    <property type="entry name" value="OS03G0707200 PROTEIN-RELATED"/>
    <property type="match status" value="1"/>
</dbReference>
<feature type="transmembrane region" description="Helical" evidence="6">
    <location>
        <begin position="185"/>
        <end position="203"/>
    </location>
</feature>
<evidence type="ECO:0000256" key="5">
    <source>
        <dbReference type="ARBA" id="ARBA00023136"/>
    </source>
</evidence>
<feature type="transmembrane region" description="Helical" evidence="6">
    <location>
        <begin position="270"/>
        <end position="288"/>
    </location>
</feature>
<name>A0A3B1AFV3_9ZZZZ</name>
<keyword evidence="5 6" id="KW-0472">Membrane</keyword>
<dbReference type="GO" id="GO:0005886">
    <property type="term" value="C:plasma membrane"/>
    <property type="evidence" value="ECO:0007669"/>
    <property type="project" value="UniProtKB-SubCell"/>
</dbReference>
<evidence type="ECO:0000256" key="6">
    <source>
        <dbReference type="SAM" id="Phobius"/>
    </source>
</evidence>
<feature type="transmembrane region" description="Helical" evidence="6">
    <location>
        <begin position="96"/>
        <end position="118"/>
    </location>
</feature>
<feature type="domain" description="EamA" evidence="7">
    <location>
        <begin position="155"/>
        <end position="286"/>
    </location>
</feature>
<dbReference type="SUPFAM" id="SSF103481">
    <property type="entry name" value="Multidrug resistance efflux transporter EmrE"/>
    <property type="match status" value="2"/>
</dbReference>
<dbReference type="InterPro" id="IPR037185">
    <property type="entry name" value="EmrE-like"/>
</dbReference>
<keyword evidence="2" id="KW-1003">Cell membrane</keyword>
<evidence type="ECO:0000313" key="8">
    <source>
        <dbReference type="EMBL" id="VAW98753.1"/>
    </source>
</evidence>
<accession>A0A3B1AFV3</accession>
<feature type="transmembrane region" description="Helical" evidence="6">
    <location>
        <begin position="246"/>
        <end position="264"/>
    </location>
</feature>